<dbReference type="EMBL" id="LWDX02067989">
    <property type="protein sequence ID" value="OEL15085.1"/>
    <property type="molecule type" value="Genomic_DNA"/>
</dbReference>
<dbReference type="AlphaFoldDB" id="A0A1E5UQJ4"/>
<dbReference type="Proteomes" id="UP000095767">
    <property type="component" value="Unassembled WGS sequence"/>
</dbReference>
<evidence type="ECO:0000313" key="3">
    <source>
        <dbReference type="Proteomes" id="UP000095767"/>
    </source>
</evidence>
<organism evidence="2 3">
    <name type="scientific">Dichanthelium oligosanthes</name>
    <dbReference type="NCBI Taxonomy" id="888268"/>
    <lineage>
        <taxon>Eukaryota</taxon>
        <taxon>Viridiplantae</taxon>
        <taxon>Streptophyta</taxon>
        <taxon>Embryophyta</taxon>
        <taxon>Tracheophyta</taxon>
        <taxon>Spermatophyta</taxon>
        <taxon>Magnoliopsida</taxon>
        <taxon>Liliopsida</taxon>
        <taxon>Poales</taxon>
        <taxon>Poaceae</taxon>
        <taxon>PACMAD clade</taxon>
        <taxon>Panicoideae</taxon>
        <taxon>Panicodae</taxon>
        <taxon>Paniceae</taxon>
        <taxon>Dichantheliinae</taxon>
        <taxon>Dichanthelium</taxon>
    </lineage>
</organism>
<dbReference type="Gene3D" id="2.40.320.10">
    <property type="entry name" value="Hypothetical Protein Pfu-838710-001"/>
    <property type="match status" value="1"/>
</dbReference>
<dbReference type="InterPro" id="IPR033469">
    <property type="entry name" value="CYTH-like_dom_sf"/>
</dbReference>
<accession>A0A1E5UQJ4</accession>
<dbReference type="PANTHER" id="PTHR34948">
    <property type="entry name" value="OS08G0299200 PROTEIN"/>
    <property type="match status" value="1"/>
</dbReference>
<dbReference type="GO" id="GO:0016462">
    <property type="term" value="F:pyrophosphatase activity"/>
    <property type="evidence" value="ECO:0007669"/>
    <property type="project" value="UniProtKB-ARBA"/>
</dbReference>
<comment type="caution">
    <text evidence="2">The sequence shown here is derived from an EMBL/GenBank/DDBJ whole genome shotgun (WGS) entry which is preliminary data.</text>
</comment>
<protein>
    <recommendedName>
        <fullName evidence="1">CYTH domain-containing protein</fullName>
    </recommendedName>
</protein>
<dbReference type="Pfam" id="PF01928">
    <property type="entry name" value="CYTH"/>
    <property type="match status" value="1"/>
</dbReference>
<dbReference type="OrthoDB" id="2160189at2759"/>
<dbReference type="PANTHER" id="PTHR34948:SF2">
    <property type="entry name" value="TRIPHOSPHATE TUNNEL METALLOENZYME 3"/>
    <property type="match status" value="1"/>
</dbReference>
<evidence type="ECO:0000259" key="1">
    <source>
        <dbReference type="Pfam" id="PF01928"/>
    </source>
</evidence>
<gene>
    <name evidence="2" type="ORF">BAE44_0023896</name>
</gene>
<dbReference type="InterPro" id="IPR023577">
    <property type="entry name" value="CYTH_domain"/>
</dbReference>
<feature type="domain" description="CYTH" evidence="1">
    <location>
        <begin position="20"/>
        <end position="69"/>
    </location>
</feature>
<keyword evidence="3" id="KW-1185">Reference proteome</keyword>
<name>A0A1E5UQJ4_9POAL</name>
<sequence length="87" mass="9453">MVDSSIIWLVSIEYGVGGDAAPFVCLGGFRNTRAVYKLEEDGLVLELNETRFDFGTSYELECETAEPDRASVFLSVASHGLSATQSI</sequence>
<reference evidence="2 3" key="1">
    <citation type="submission" date="2016-09" db="EMBL/GenBank/DDBJ databases">
        <title>The draft genome of Dichanthelium oligosanthes: A C3 panicoid grass species.</title>
        <authorList>
            <person name="Studer A.J."/>
            <person name="Schnable J.C."/>
            <person name="Brutnell T.P."/>
        </authorList>
    </citation>
    <scope>NUCLEOTIDE SEQUENCE [LARGE SCALE GENOMIC DNA]</scope>
    <source>
        <strain evidence="3">cv. Kellogg 1175</strain>
        <tissue evidence="2">Leaf</tissue>
    </source>
</reference>
<proteinExistence type="predicted"/>
<evidence type="ECO:0000313" key="2">
    <source>
        <dbReference type="EMBL" id="OEL15085.1"/>
    </source>
</evidence>
<dbReference type="STRING" id="888268.A0A1E5UQJ4"/>
<dbReference type="SUPFAM" id="SSF55154">
    <property type="entry name" value="CYTH-like phosphatases"/>
    <property type="match status" value="1"/>
</dbReference>